<evidence type="ECO:0000313" key="7">
    <source>
        <dbReference type="EMBL" id="EFJ51671.1"/>
    </source>
</evidence>
<dbReference type="Proteomes" id="UP000001058">
    <property type="component" value="Unassembled WGS sequence"/>
</dbReference>
<proteinExistence type="inferred from homology"/>
<comment type="similarity">
    <text evidence="1">Belongs to the MsrA Met sulfoxide reductase family.</text>
</comment>
<evidence type="ECO:0000256" key="3">
    <source>
        <dbReference type="ARBA" id="ARBA00023002"/>
    </source>
</evidence>
<evidence type="ECO:0000256" key="1">
    <source>
        <dbReference type="ARBA" id="ARBA00005591"/>
    </source>
</evidence>
<evidence type="ECO:0000256" key="2">
    <source>
        <dbReference type="ARBA" id="ARBA00012502"/>
    </source>
</evidence>
<reference evidence="7 8" key="1">
    <citation type="journal article" date="2010" name="Science">
        <title>Genomic analysis of organismal complexity in the multicellular green alga Volvox carteri.</title>
        <authorList>
            <person name="Prochnik S.E."/>
            <person name="Umen J."/>
            <person name="Nedelcu A.M."/>
            <person name="Hallmann A."/>
            <person name="Miller S.M."/>
            <person name="Nishii I."/>
            <person name="Ferris P."/>
            <person name="Kuo A."/>
            <person name="Mitros T."/>
            <person name="Fritz-Laylin L.K."/>
            <person name="Hellsten U."/>
            <person name="Chapman J."/>
            <person name="Simakov O."/>
            <person name="Rensing S.A."/>
            <person name="Terry A."/>
            <person name="Pangilinan J."/>
            <person name="Kapitonov V."/>
            <person name="Jurka J."/>
            <person name="Salamov A."/>
            <person name="Shapiro H."/>
            <person name="Schmutz J."/>
            <person name="Grimwood J."/>
            <person name="Lindquist E."/>
            <person name="Lucas S."/>
            <person name="Grigoriev I.V."/>
            <person name="Schmitt R."/>
            <person name="Kirk D."/>
            <person name="Rokhsar D.S."/>
        </authorList>
    </citation>
    <scope>NUCLEOTIDE SEQUENCE [LARGE SCALE GENOMIC DNA]</scope>
    <source>
        <strain evidence="8">f. Nagariensis / Eve</strain>
    </source>
</reference>
<dbReference type="OrthoDB" id="77405at2759"/>
<sequence length="374" mass="40469">MQRLFRRSPLVQCPVDKAVRRHRCQLVASTRSGLRDEVAQLNLGKSPVEELSGETNTMVTDVMDIDRTPELLTWLFSSFFGRGANQPNTTSPPTPTSTPTDQVTTSSPKSSTTPSSATTPNSPTTPSSAATAAATAATPLLAPSVPANTRPDGNRPNDQPSTSLSSPSKKLGSQPSPPSSDPDNVAPEIATATLGGGCFWCIEACFRELEGVVSVTSGYAGGHVPNPTYQQVCSKTTGHAEVVQVKYDANVLSYKDLLQIFMALHDPTTPNRSGNDLGPQYRSIILTHDDSQAQVAAEVLAEANRALWFGRRVCTEVAPLSVFYPAEPYHQRYYSRNPEAGYCVFVVQPKLQEFRRKYGKRLRRDASLSPASLL</sequence>
<dbReference type="Gene3D" id="3.30.1060.10">
    <property type="entry name" value="Peptide methionine sulphoxide reductase MsrA"/>
    <property type="match status" value="1"/>
</dbReference>
<evidence type="ECO:0000259" key="6">
    <source>
        <dbReference type="Pfam" id="PF01625"/>
    </source>
</evidence>
<name>D8TL39_VOLCA</name>
<feature type="compositionally biased region" description="Low complexity" evidence="5">
    <location>
        <begin position="159"/>
        <end position="174"/>
    </location>
</feature>
<dbReference type="STRING" id="3068.D8TL39"/>
<keyword evidence="8" id="KW-1185">Reference proteome</keyword>
<keyword evidence="3" id="KW-0560">Oxidoreductase</keyword>
<dbReference type="eggNOG" id="KOG1635">
    <property type="taxonomic scope" value="Eukaryota"/>
</dbReference>
<feature type="compositionally biased region" description="Low complexity" evidence="5">
    <location>
        <begin position="97"/>
        <end position="147"/>
    </location>
</feature>
<organism evidence="8">
    <name type="scientific">Volvox carteri f. nagariensis</name>
    <dbReference type="NCBI Taxonomy" id="3068"/>
    <lineage>
        <taxon>Eukaryota</taxon>
        <taxon>Viridiplantae</taxon>
        <taxon>Chlorophyta</taxon>
        <taxon>core chlorophytes</taxon>
        <taxon>Chlorophyceae</taxon>
        <taxon>CS clade</taxon>
        <taxon>Chlamydomonadales</taxon>
        <taxon>Volvocaceae</taxon>
        <taxon>Volvox</taxon>
    </lineage>
</organism>
<feature type="region of interest" description="Disordered" evidence="5">
    <location>
        <begin position="83"/>
        <end position="188"/>
    </location>
</feature>
<dbReference type="HAMAP" id="MF_01401">
    <property type="entry name" value="MsrA"/>
    <property type="match status" value="1"/>
</dbReference>
<dbReference type="SUPFAM" id="SSF55068">
    <property type="entry name" value="Peptide methionine sulfoxide reductase"/>
    <property type="match status" value="1"/>
</dbReference>
<dbReference type="RefSeq" id="XP_002947081.1">
    <property type="nucleotide sequence ID" value="XM_002947035.1"/>
</dbReference>
<accession>D8TL39</accession>
<dbReference type="InterPro" id="IPR002569">
    <property type="entry name" value="Met_Sox_Rdtase_MsrA_dom"/>
</dbReference>
<dbReference type="KEGG" id="vcn:VOLCADRAFT_79470"/>
<protein>
    <recommendedName>
        <fullName evidence="2">peptide-methionine (S)-S-oxide reductase</fullName>
        <ecNumber evidence="2">1.8.4.11</ecNumber>
    </recommendedName>
    <alternativeName>
        <fullName evidence="4">Peptide-methionine (S)-S-oxide reductase</fullName>
    </alternativeName>
</protein>
<evidence type="ECO:0000256" key="5">
    <source>
        <dbReference type="SAM" id="MobiDB-lite"/>
    </source>
</evidence>
<dbReference type="PANTHER" id="PTHR43774:SF1">
    <property type="entry name" value="PEPTIDE METHIONINE SULFOXIDE REDUCTASE MSRA 2"/>
    <property type="match status" value="1"/>
</dbReference>
<dbReference type="AlphaFoldDB" id="D8TL39"/>
<dbReference type="GeneID" id="9620044"/>
<evidence type="ECO:0000256" key="4">
    <source>
        <dbReference type="ARBA" id="ARBA00030643"/>
    </source>
</evidence>
<evidence type="ECO:0000313" key="8">
    <source>
        <dbReference type="Proteomes" id="UP000001058"/>
    </source>
</evidence>
<dbReference type="InParanoid" id="D8TL39"/>
<gene>
    <name evidence="7" type="ORF">VOLCADRAFT_79470</name>
</gene>
<dbReference type="PANTHER" id="PTHR43774">
    <property type="entry name" value="PEPTIDE METHIONINE SULFOXIDE REDUCTASE"/>
    <property type="match status" value="1"/>
</dbReference>
<dbReference type="Pfam" id="PF01625">
    <property type="entry name" value="PMSR"/>
    <property type="match status" value="1"/>
</dbReference>
<dbReference type="GO" id="GO:0008113">
    <property type="term" value="F:peptide-methionine (S)-S-oxide reductase activity"/>
    <property type="evidence" value="ECO:0007669"/>
    <property type="project" value="UniProtKB-EC"/>
</dbReference>
<dbReference type="NCBIfam" id="TIGR00401">
    <property type="entry name" value="msrA"/>
    <property type="match status" value="1"/>
</dbReference>
<feature type="domain" description="Peptide methionine sulphoxide reductase MsrA" evidence="6">
    <location>
        <begin position="191"/>
        <end position="343"/>
    </location>
</feature>
<dbReference type="EC" id="1.8.4.11" evidence="2"/>
<dbReference type="InterPro" id="IPR036509">
    <property type="entry name" value="Met_Sox_Rdtase_MsrA_sf"/>
</dbReference>
<dbReference type="EMBL" id="GL378326">
    <property type="protein sequence ID" value="EFJ51671.1"/>
    <property type="molecule type" value="Genomic_DNA"/>
</dbReference>